<dbReference type="InterPro" id="IPR051702">
    <property type="entry name" value="SH3_domain_YSC84-like"/>
</dbReference>
<accession>A0A423PW68</accession>
<evidence type="ECO:0000256" key="1">
    <source>
        <dbReference type="SAM" id="SignalP"/>
    </source>
</evidence>
<dbReference type="InterPro" id="IPR007461">
    <property type="entry name" value="Ysc84_actin-binding"/>
</dbReference>
<dbReference type="RefSeq" id="WP_123657702.1">
    <property type="nucleotide sequence ID" value="NZ_AYKG01000013.1"/>
</dbReference>
<dbReference type="AlphaFoldDB" id="A0A423PW68"/>
<dbReference type="OrthoDB" id="7060928at2"/>
<gene>
    <name evidence="3" type="ORF">SAJA_05870</name>
</gene>
<reference evidence="3 4" key="1">
    <citation type="submission" date="2013-10" db="EMBL/GenBank/DDBJ databases">
        <title>Salinisphaera japonica YTM-1 Genome Sequencing.</title>
        <authorList>
            <person name="Lai Q."/>
            <person name="Li C."/>
            <person name="Shao Z."/>
        </authorList>
    </citation>
    <scope>NUCLEOTIDE SEQUENCE [LARGE SCALE GENOMIC DNA]</scope>
    <source>
        <strain evidence="3 4">YTM-1</strain>
    </source>
</reference>
<dbReference type="PANTHER" id="PTHR15629">
    <property type="entry name" value="SH3YL1 PROTEIN"/>
    <property type="match status" value="1"/>
</dbReference>
<evidence type="ECO:0000259" key="2">
    <source>
        <dbReference type="Pfam" id="PF04366"/>
    </source>
</evidence>
<sequence length="245" mass="25675">MGSSVVFRRLALAGALVALGLVVGCASNRDQTQASETAQLQAQAKLAADATTVLQQQMLQPSQARIPRALIEKARCIAVFPTVTEAGLIFGGSRGTGLISCRQRTGNYMDAPPAVYTLSSASVGLQAGAAQSSVVLLFTTLQSTRAVLDSLVKLGSQVAVSAGPKGYDQPIRDSAPIVAYGLSKKGLFAGLNLSGSKVAFDKTRNSVIYNVTDPQPREILLQTPQVPQSMSNYAEALEQFTNSEG</sequence>
<feature type="signal peptide" evidence="1">
    <location>
        <begin position="1"/>
        <end position="18"/>
    </location>
</feature>
<keyword evidence="1" id="KW-0732">Signal</keyword>
<dbReference type="Proteomes" id="UP000285310">
    <property type="component" value="Unassembled WGS sequence"/>
</dbReference>
<dbReference type="PANTHER" id="PTHR15629:SF2">
    <property type="entry name" value="SH3 DOMAIN-CONTAINING YSC84-LIKE PROTEIN 1"/>
    <property type="match status" value="1"/>
</dbReference>
<feature type="chain" id="PRO_5018980087" description="Ysc84 actin-binding domain-containing protein" evidence="1">
    <location>
        <begin position="19"/>
        <end position="245"/>
    </location>
</feature>
<dbReference type="InParanoid" id="A0A423PW68"/>
<organism evidence="3 4">
    <name type="scientific">Salinisphaera japonica YTM-1</name>
    <dbReference type="NCBI Taxonomy" id="1209778"/>
    <lineage>
        <taxon>Bacteria</taxon>
        <taxon>Pseudomonadati</taxon>
        <taxon>Pseudomonadota</taxon>
        <taxon>Gammaproteobacteria</taxon>
        <taxon>Salinisphaerales</taxon>
        <taxon>Salinisphaeraceae</taxon>
        <taxon>Salinisphaera</taxon>
    </lineage>
</organism>
<dbReference type="GO" id="GO:0035091">
    <property type="term" value="F:phosphatidylinositol binding"/>
    <property type="evidence" value="ECO:0007669"/>
    <property type="project" value="TreeGrafter"/>
</dbReference>
<proteinExistence type="predicted"/>
<feature type="domain" description="Ysc84 actin-binding" evidence="2">
    <location>
        <begin position="120"/>
        <end position="239"/>
    </location>
</feature>
<keyword evidence="4" id="KW-1185">Reference proteome</keyword>
<name>A0A423PW68_9GAMM</name>
<dbReference type="Pfam" id="PF04366">
    <property type="entry name" value="Ysc84"/>
    <property type="match status" value="1"/>
</dbReference>
<protein>
    <recommendedName>
        <fullName evidence="2">Ysc84 actin-binding domain-containing protein</fullName>
    </recommendedName>
</protein>
<comment type="caution">
    <text evidence="3">The sequence shown here is derived from an EMBL/GenBank/DDBJ whole genome shotgun (WGS) entry which is preliminary data.</text>
</comment>
<dbReference type="EMBL" id="AYKG01000013">
    <property type="protein sequence ID" value="ROO29815.1"/>
    <property type="molecule type" value="Genomic_DNA"/>
</dbReference>
<dbReference type="CDD" id="cd11524">
    <property type="entry name" value="SYLF"/>
    <property type="match status" value="1"/>
</dbReference>
<evidence type="ECO:0000313" key="3">
    <source>
        <dbReference type="EMBL" id="ROO29815.1"/>
    </source>
</evidence>
<evidence type="ECO:0000313" key="4">
    <source>
        <dbReference type="Proteomes" id="UP000285310"/>
    </source>
</evidence>